<evidence type="ECO:0000313" key="2">
    <source>
        <dbReference type="EMBL" id="ALH82528.1"/>
    </source>
</evidence>
<dbReference type="GO" id="GO:0016779">
    <property type="term" value="F:nucleotidyltransferase activity"/>
    <property type="evidence" value="ECO:0007669"/>
    <property type="project" value="InterPro"/>
</dbReference>
<organism evidence="2 3">
    <name type="scientific">Sphingopyxis macrogoltabida</name>
    <name type="common">Sphingomonas macrogoltabidus</name>
    <dbReference type="NCBI Taxonomy" id="33050"/>
    <lineage>
        <taxon>Bacteria</taxon>
        <taxon>Pseudomonadati</taxon>
        <taxon>Pseudomonadota</taxon>
        <taxon>Alphaproteobacteria</taxon>
        <taxon>Sphingomonadales</taxon>
        <taxon>Sphingomonadaceae</taxon>
        <taxon>Sphingopyxis</taxon>
    </lineage>
</organism>
<dbReference type="CDD" id="cd05400">
    <property type="entry name" value="NT_2-5OAS_ClassI-CCAase"/>
    <property type="match status" value="1"/>
</dbReference>
<dbReference type="AlphaFoldDB" id="A0A0N9UGE4"/>
<evidence type="ECO:0000313" key="3">
    <source>
        <dbReference type="Proteomes" id="UP000058074"/>
    </source>
</evidence>
<accession>A0A0N9UGE4</accession>
<sequence>MNTQIMPTGINPFDDPLDRILAEVALSVQLPPSLHDKAKSRYEAVRRHIEGKAAFADQIEHFYPQGSMAIDATISTRGTDDEYDLDIVSQLGGRFRDMAPLEILTELESALSDYPVQRVLRQTRCVTLFYADKMHLDVTPSLRAYGTLDRESLITHAKGPRRSEDDSFVDMNAYGFAQWYASRTPLEVRMAKEFHRRWLDHAGLATRADADVDDVPEQCDFIVKNTATLALQLLKRYRNIRYASYSGRIPPSVMLSYYAGLAAHPNMSLSAMLVRIANWVVRDIEQASLYGRLLHVANPVCAADVFTDRWPESGAQQNEFAEYLRELVRSLEAMRKGEMFPNTMMDVLRENFGDRVVTRAAHQIATEVGGGIQQSRQLYSRRGAVLLPSAAAVTAPMINPAVATARPHTFFGKKL</sequence>
<evidence type="ECO:0000256" key="1">
    <source>
        <dbReference type="ARBA" id="ARBA00023118"/>
    </source>
</evidence>
<proteinExistence type="predicted"/>
<dbReference type="EMBL" id="CP012700">
    <property type="protein sequence ID" value="ALH82528.1"/>
    <property type="molecule type" value="Genomic_DNA"/>
</dbReference>
<evidence type="ECO:0008006" key="4">
    <source>
        <dbReference type="Google" id="ProtNLM"/>
    </source>
</evidence>
<reference evidence="2 3" key="1">
    <citation type="journal article" date="2015" name="Genome Announc.">
        <title>Complete Genome Sequence of Polypropylene Glycol- and Polyethylene Glycol-Degrading Sphingopyxis macrogoltabida Strain EY-1.</title>
        <authorList>
            <person name="Ohtsubo Y."/>
            <person name="Nagata Y."/>
            <person name="Numata M."/>
            <person name="Tsuchikane K."/>
            <person name="Hosoyama A."/>
            <person name="Yamazoe A."/>
            <person name="Tsuda M."/>
            <person name="Fujita N."/>
            <person name="Kawai F."/>
        </authorList>
    </citation>
    <scope>NUCLEOTIDE SEQUENCE [LARGE SCALE GENOMIC DNA]</scope>
    <source>
        <strain evidence="2 3">EY-1</strain>
    </source>
</reference>
<protein>
    <recommendedName>
        <fullName evidence="4">Nucleotidyltransferase</fullName>
    </recommendedName>
</protein>
<keyword evidence="1" id="KW-0051">Antiviral defense</keyword>
<name>A0A0N9UGE4_SPHMC</name>
<gene>
    <name evidence="2" type="ORF">AN936_19835</name>
</gene>
<dbReference type="KEGG" id="smag:AN936_19835"/>
<dbReference type="Pfam" id="PF18144">
    <property type="entry name" value="SMODS"/>
    <property type="match status" value="1"/>
</dbReference>
<dbReference type="OrthoDB" id="1118920at2"/>
<dbReference type="PATRIC" id="fig|33050.5.peg.4116"/>
<dbReference type="GO" id="GO:0051607">
    <property type="term" value="P:defense response to virus"/>
    <property type="evidence" value="ECO:0007669"/>
    <property type="project" value="UniProtKB-KW"/>
</dbReference>
<dbReference type="Proteomes" id="UP000058074">
    <property type="component" value="Chromosome"/>
</dbReference>
<dbReference type="InterPro" id="IPR006116">
    <property type="entry name" value="NT_2-5OAS_ClassI-CCAase"/>
</dbReference>